<reference evidence="3 4" key="1">
    <citation type="submission" date="2015-10" db="EMBL/GenBank/DDBJ databases">
        <title>Genome analyses suggest a sexual origin of heterokaryosis in a supposedly ancient asexual fungus.</title>
        <authorList>
            <person name="Ropars J."/>
            <person name="Sedzielewska K."/>
            <person name="Noel J."/>
            <person name="Charron P."/>
            <person name="Farinelli L."/>
            <person name="Marton T."/>
            <person name="Kruger M."/>
            <person name="Pelin A."/>
            <person name="Brachmann A."/>
            <person name="Corradi N."/>
        </authorList>
    </citation>
    <scope>NUCLEOTIDE SEQUENCE [LARGE SCALE GENOMIC DNA]</scope>
    <source>
        <strain evidence="3 4">A4</strain>
    </source>
</reference>
<dbReference type="VEuPathDB" id="FungiDB:RhiirFUN_013410"/>
<sequence>MLVMNKLDIDLRKYLQQNHNQLTWKERIQIITDITLALARIHKENAIHRDLHSGNILFRINQKFLISDLGFCGPADKPSKSIYGNLPYIAPEVIIGKEQTFKSDIYSIAMLMWEISSGKPPFIDREHDYDLAMNIVNGIRPKIVQGTPLEYKNLMKQCWDADPSKRPDIVTLDNKISEINLFYQSKSNESLTQPEENNNSEMENHTSSSKVFTSSKLHQFDNLPEPRNATEEEQEAFHSNNSYDFHIPNNIDDFNKLSSKKNSISKTSNMFKAAKSYPIYLKEAQKMANIQNDYKIEAMQQQTMNRHIEDNDEDGAHNNPNLHSEEQDELELPDSKNLFLNVKFY</sequence>
<dbReference type="AlphaFoldDB" id="A0A2I1GGQ7"/>
<dbReference type="InterPro" id="IPR011009">
    <property type="entry name" value="Kinase-like_dom_sf"/>
</dbReference>
<dbReference type="InterPro" id="IPR001245">
    <property type="entry name" value="Ser-Thr/Tyr_kinase_cat_dom"/>
</dbReference>
<keyword evidence="3" id="KW-0808">Transferase</keyword>
<dbReference type="SUPFAM" id="SSF56112">
    <property type="entry name" value="Protein kinase-like (PK-like)"/>
    <property type="match status" value="1"/>
</dbReference>
<feature type="domain" description="Protein kinase" evidence="2">
    <location>
        <begin position="1"/>
        <end position="183"/>
    </location>
</feature>
<dbReference type="VEuPathDB" id="FungiDB:RhiirA1_476521"/>
<dbReference type="VEuPathDB" id="FungiDB:FUN_003409"/>
<comment type="caution">
    <text evidence="3">The sequence shown here is derived from an EMBL/GenBank/DDBJ whole genome shotgun (WGS) entry which is preliminary data.</text>
</comment>
<feature type="region of interest" description="Disordered" evidence="1">
    <location>
        <begin position="187"/>
        <end position="245"/>
    </location>
</feature>
<gene>
    <name evidence="3" type="ORF">RhiirA4_542881</name>
</gene>
<feature type="region of interest" description="Disordered" evidence="1">
    <location>
        <begin position="309"/>
        <end position="332"/>
    </location>
</feature>
<organism evidence="3 4">
    <name type="scientific">Rhizophagus irregularis</name>
    <dbReference type="NCBI Taxonomy" id="588596"/>
    <lineage>
        <taxon>Eukaryota</taxon>
        <taxon>Fungi</taxon>
        <taxon>Fungi incertae sedis</taxon>
        <taxon>Mucoromycota</taxon>
        <taxon>Glomeromycotina</taxon>
        <taxon>Glomeromycetes</taxon>
        <taxon>Glomerales</taxon>
        <taxon>Glomeraceae</taxon>
        <taxon>Rhizophagus</taxon>
    </lineage>
</organism>
<dbReference type="PANTHER" id="PTHR44329">
    <property type="entry name" value="SERINE/THREONINE-PROTEIN KINASE TNNI3K-RELATED"/>
    <property type="match status" value="1"/>
</dbReference>
<dbReference type="EMBL" id="LLXI01000411">
    <property type="protein sequence ID" value="PKY45817.1"/>
    <property type="molecule type" value="Genomic_DNA"/>
</dbReference>
<dbReference type="InterPro" id="IPR051681">
    <property type="entry name" value="Ser/Thr_Kinases-Pseudokinases"/>
</dbReference>
<evidence type="ECO:0000259" key="2">
    <source>
        <dbReference type="PROSITE" id="PS50011"/>
    </source>
</evidence>
<dbReference type="Gene3D" id="1.10.510.10">
    <property type="entry name" value="Transferase(Phosphotransferase) domain 1"/>
    <property type="match status" value="1"/>
</dbReference>
<evidence type="ECO:0000313" key="3">
    <source>
        <dbReference type="EMBL" id="PKY45817.1"/>
    </source>
</evidence>
<dbReference type="GO" id="GO:0004674">
    <property type="term" value="F:protein serine/threonine kinase activity"/>
    <property type="evidence" value="ECO:0007669"/>
    <property type="project" value="TreeGrafter"/>
</dbReference>
<dbReference type="InterPro" id="IPR000719">
    <property type="entry name" value="Prot_kinase_dom"/>
</dbReference>
<keyword evidence="4" id="KW-1185">Reference proteome</keyword>
<evidence type="ECO:0000256" key="1">
    <source>
        <dbReference type="SAM" id="MobiDB-lite"/>
    </source>
</evidence>
<accession>A0A2I1GGQ7</accession>
<dbReference type="Pfam" id="PF07714">
    <property type="entry name" value="PK_Tyr_Ser-Thr"/>
    <property type="match status" value="1"/>
</dbReference>
<dbReference type="PROSITE" id="PS50011">
    <property type="entry name" value="PROTEIN_KINASE_DOM"/>
    <property type="match status" value="1"/>
</dbReference>
<name>A0A2I1GGQ7_9GLOM</name>
<dbReference type="Proteomes" id="UP000234323">
    <property type="component" value="Unassembled WGS sequence"/>
</dbReference>
<feature type="compositionally biased region" description="Polar residues" evidence="1">
    <location>
        <begin position="187"/>
        <end position="217"/>
    </location>
</feature>
<protein>
    <submittedName>
        <fullName evidence="3">Kinase-like protein</fullName>
    </submittedName>
</protein>
<dbReference type="GO" id="GO:0005524">
    <property type="term" value="F:ATP binding"/>
    <property type="evidence" value="ECO:0007669"/>
    <property type="project" value="InterPro"/>
</dbReference>
<dbReference type="PANTHER" id="PTHR44329:SF6">
    <property type="entry name" value="RECEPTOR-INTERACTING SERINE_THREONINE-PROTEIN KINASE 1"/>
    <property type="match status" value="1"/>
</dbReference>
<proteinExistence type="predicted"/>
<evidence type="ECO:0000313" key="4">
    <source>
        <dbReference type="Proteomes" id="UP000234323"/>
    </source>
</evidence>
<keyword evidence="3" id="KW-0418">Kinase</keyword>